<dbReference type="PROSITE" id="PS51192">
    <property type="entry name" value="HELICASE_ATP_BIND_1"/>
    <property type="match status" value="1"/>
</dbReference>
<comment type="caution">
    <text evidence="2">The sequence shown here is derived from an EMBL/GenBank/DDBJ whole genome shotgun (WGS) entry which is preliminary data.</text>
</comment>
<dbReference type="GO" id="GO:0004386">
    <property type="term" value="F:helicase activity"/>
    <property type="evidence" value="ECO:0007669"/>
    <property type="project" value="UniProtKB-KW"/>
</dbReference>
<dbReference type="Gene3D" id="3.40.50.10810">
    <property type="entry name" value="Tandem AAA-ATPase domain"/>
    <property type="match status" value="1"/>
</dbReference>
<evidence type="ECO:0000313" key="2">
    <source>
        <dbReference type="EMBL" id="KAA8825699.1"/>
    </source>
</evidence>
<dbReference type="InterPro" id="IPR027417">
    <property type="entry name" value="P-loop_NTPase"/>
</dbReference>
<reference evidence="2 3" key="1">
    <citation type="journal article" date="2019" name="Syst. Appl. Microbiol.">
        <title>Characterization of Bifidobacterium species in feaces of the Egyptian fruit bat: Description of B. vespertilionis sp. nov. and B. rousetti sp. nov.</title>
        <authorList>
            <person name="Modesto M."/>
            <person name="Satti M."/>
            <person name="Watanabe K."/>
            <person name="Puglisi E."/>
            <person name="Morelli L."/>
            <person name="Huang C.-H."/>
            <person name="Liou J.-S."/>
            <person name="Miyashita M."/>
            <person name="Tamura T."/>
            <person name="Saito S."/>
            <person name="Mori K."/>
            <person name="Huang L."/>
            <person name="Sciavilla P."/>
            <person name="Sandri C."/>
            <person name="Spiezio C."/>
            <person name="Vitali F."/>
            <person name="Cavalieri D."/>
            <person name="Perpetuini G."/>
            <person name="Tofalo R."/>
            <person name="Bonetti A."/>
            <person name="Arita M."/>
            <person name="Mattarelli P."/>
        </authorList>
    </citation>
    <scope>NUCLEOTIDE SEQUENCE [LARGE SCALE GENOMIC DNA]</scope>
    <source>
        <strain evidence="2 3">RST17</strain>
    </source>
</reference>
<sequence length="453" mass="50539">MHEYQRQAVRFALDAFASDAHGCGLFLEPGLGKTLTSIAIMDMMRAEHPGSRFLVVAPKLVAVESWPGELEHWRDMHSLDWAVCVGTERERLAALKTGAAVTIINRENVEWLDAAVRDWPWTGMVVDELSGFKTPRSRRSLILRRRAGHMDWVLGLTGTPATKNLLDLWGEIAVIDRKARLGRSMTAFKTGYFRESKFIIQGGQRRAVGWEPLPGATETILKAIEPFCLSMSAAERLPGLPPMIAVDHWLDMPDATRGVYDTLRRDMVADLADRTVTVANAGVLTAKLSQLTCGVLYPDADDPDRTARRLDDAKLDALDMILADADGPVLVFYQFTEELRRMRERIPGLREVHEKGVLDEWRAGRVPVLAAQPAAAKYGLNIQGGGHEIVWTSLPWSLDDYRQACDRLHRQGQTETVRVHRLLESGTVDRRKLDVLQGREALHEAVMGALAGD</sequence>
<keyword evidence="2" id="KW-0378">Hydrolase</keyword>
<keyword evidence="2" id="KW-0347">Helicase</keyword>
<dbReference type="SMART" id="SM00487">
    <property type="entry name" value="DEXDc"/>
    <property type="match status" value="1"/>
</dbReference>
<name>A0A5M9ZGS9_9BIFI</name>
<dbReference type="SUPFAM" id="SSF52540">
    <property type="entry name" value="P-loop containing nucleoside triphosphate hydrolases"/>
    <property type="match status" value="2"/>
</dbReference>
<evidence type="ECO:0000259" key="1">
    <source>
        <dbReference type="PROSITE" id="PS51192"/>
    </source>
</evidence>
<dbReference type="Pfam" id="PF00176">
    <property type="entry name" value="SNF2-rel_dom"/>
    <property type="match status" value="1"/>
</dbReference>
<dbReference type="AlphaFoldDB" id="A0A5M9ZGS9"/>
<gene>
    <name evidence="2" type="ORF">EMO91_11905</name>
</gene>
<dbReference type="InterPro" id="IPR038718">
    <property type="entry name" value="SNF2-like_sf"/>
</dbReference>
<dbReference type="Proteomes" id="UP000410049">
    <property type="component" value="Unassembled WGS sequence"/>
</dbReference>
<dbReference type="Gene3D" id="3.40.50.300">
    <property type="entry name" value="P-loop containing nucleotide triphosphate hydrolases"/>
    <property type="match status" value="1"/>
</dbReference>
<dbReference type="GO" id="GO:0005524">
    <property type="term" value="F:ATP binding"/>
    <property type="evidence" value="ECO:0007669"/>
    <property type="project" value="InterPro"/>
</dbReference>
<protein>
    <submittedName>
        <fullName evidence="2">DEAD/DEAH box helicase</fullName>
    </submittedName>
</protein>
<dbReference type="PANTHER" id="PTHR10799">
    <property type="entry name" value="SNF2/RAD54 HELICASE FAMILY"/>
    <property type="match status" value="1"/>
</dbReference>
<evidence type="ECO:0000313" key="3">
    <source>
        <dbReference type="Proteomes" id="UP000410049"/>
    </source>
</evidence>
<dbReference type="InterPro" id="IPR000330">
    <property type="entry name" value="SNF2_N"/>
</dbReference>
<dbReference type="EMBL" id="RZUH01000014">
    <property type="protein sequence ID" value="KAA8825699.1"/>
    <property type="molecule type" value="Genomic_DNA"/>
</dbReference>
<accession>A0A5M9ZGS9</accession>
<feature type="domain" description="Helicase ATP-binding" evidence="1">
    <location>
        <begin position="14"/>
        <end position="178"/>
    </location>
</feature>
<organism evidence="2 3">
    <name type="scientific">Bifidobacterium myosotis</name>
    <dbReference type="NCBI Taxonomy" id="1630166"/>
    <lineage>
        <taxon>Bacteria</taxon>
        <taxon>Bacillati</taxon>
        <taxon>Actinomycetota</taxon>
        <taxon>Actinomycetes</taxon>
        <taxon>Bifidobacteriales</taxon>
        <taxon>Bifidobacteriaceae</taxon>
        <taxon>Bifidobacterium</taxon>
    </lineage>
</organism>
<keyword evidence="2" id="KW-0547">Nucleotide-binding</keyword>
<dbReference type="InterPro" id="IPR014001">
    <property type="entry name" value="Helicase_ATP-bd"/>
</dbReference>
<proteinExistence type="predicted"/>
<keyword evidence="2" id="KW-0067">ATP-binding</keyword>